<comment type="subcellular location">
    <subcellularLocation>
        <location evidence="1">Membrane</location>
        <topology evidence="1">Multi-pass membrane protein</topology>
    </subcellularLocation>
</comment>
<dbReference type="GO" id="GO:0005886">
    <property type="term" value="C:plasma membrane"/>
    <property type="evidence" value="ECO:0007669"/>
    <property type="project" value="TreeGrafter"/>
</dbReference>
<dbReference type="Gene3D" id="1.20.1070.10">
    <property type="entry name" value="Rhodopsin 7-helix transmembrane proteins"/>
    <property type="match status" value="1"/>
</dbReference>
<sequence>MIVTYSLICHQIITRYKFNPLAFTRNDETTYTEDMHLKTFPVTIEGTPCSSLRNRWPLGKHQCVSNSTSHTSLAATKLLSEYSFKAHNSNGSLIGQHPAENTDHIDDGYYIKRNKSNEKRKEEIGNEREHSENLCLLVNENGDDSRSKCNRSSMLVHTQSKECLKSHDRMASIQIRGRCDEQSDLVKYTSLQSLANSSDRALLDFPKENCLNIPSGLTSSTRRRSEEPLKLQKHDVTLKRSNSLTISPFGHIHFNNANTHMSSFSGLRIHRSTQNITPSPRSSVTNRNRVPALSGQHLKITKIMIIVTLVFILSHAPAFVITIWSTVNREFWDNLSVSNTILCEFLLRMYLLNNICNPFIYGFWDRRFNREVKITFQKLYNSILEKCRKNK</sequence>
<protein>
    <recommendedName>
        <fullName evidence="9">G-protein coupled receptors family 1 profile domain-containing protein</fullName>
    </recommendedName>
</protein>
<comment type="caution">
    <text evidence="10">The sequence shown here is derived from an EMBL/GenBank/DDBJ whole genome shotgun (WGS) entry which is preliminary data.</text>
</comment>
<evidence type="ECO:0000256" key="5">
    <source>
        <dbReference type="ARBA" id="ARBA00023136"/>
    </source>
</evidence>
<dbReference type="Proteomes" id="UP000828390">
    <property type="component" value="Unassembled WGS sequence"/>
</dbReference>
<feature type="domain" description="G-protein coupled receptors family 1 profile" evidence="9">
    <location>
        <begin position="299"/>
        <end position="361"/>
    </location>
</feature>
<organism evidence="10 11">
    <name type="scientific">Dreissena polymorpha</name>
    <name type="common">Zebra mussel</name>
    <name type="synonym">Mytilus polymorpha</name>
    <dbReference type="NCBI Taxonomy" id="45954"/>
    <lineage>
        <taxon>Eukaryota</taxon>
        <taxon>Metazoa</taxon>
        <taxon>Spiralia</taxon>
        <taxon>Lophotrochozoa</taxon>
        <taxon>Mollusca</taxon>
        <taxon>Bivalvia</taxon>
        <taxon>Autobranchia</taxon>
        <taxon>Heteroconchia</taxon>
        <taxon>Euheterodonta</taxon>
        <taxon>Imparidentia</taxon>
        <taxon>Neoheterodontei</taxon>
        <taxon>Myida</taxon>
        <taxon>Dreissenoidea</taxon>
        <taxon>Dreissenidae</taxon>
        <taxon>Dreissena</taxon>
    </lineage>
</organism>
<gene>
    <name evidence="10" type="ORF">DPMN_072775</name>
</gene>
<dbReference type="GO" id="GO:0004930">
    <property type="term" value="F:G protein-coupled receptor activity"/>
    <property type="evidence" value="ECO:0007669"/>
    <property type="project" value="UniProtKB-KW"/>
</dbReference>
<keyword evidence="2 8" id="KW-0812">Transmembrane</keyword>
<evidence type="ECO:0000256" key="8">
    <source>
        <dbReference type="SAM" id="Phobius"/>
    </source>
</evidence>
<keyword evidence="5 8" id="KW-0472">Membrane</keyword>
<evidence type="ECO:0000313" key="11">
    <source>
        <dbReference type="Proteomes" id="UP000828390"/>
    </source>
</evidence>
<keyword evidence="3 8" id="KW-1133">Transmembrane helix</keyword>
<evidence type="ECO:0000256" key="6">
    <source>
        <dbReference type="ARBA" id="ARBA00023170"/>
    </source>
</evidence>
<reference evidence="10" key="1">
    <citation type="journal article" date="2019" name="bioRxiv">
        <title>The Genome of the Zebra Mussel, Dreissena polymorpha: A Resource for Invasive Species Research.</title>
        <authorList>
            <person name="McCartney M.A."/>
            <person name="Auch B."/>
            <person name="Kono T."/>
            <person name="Mallez S."/>
            <person name="Zhang Y."/>
            <person name="Obille A."/>
            <person name="Becker A."/>
            <person name="Abrahante J.E."/>
            <person name="Garbe J."/>
            <person name="Badalamenti J.P."/>
            <person name="Herman A."/>
            <person name="Mangelson H."/>
            <person name="Liachko I."/>
            <person name="Sullivan S."/>
            <person name="Sone E.D."/>
            <person name="Koren S."/>
            <person name="Silverstein K.A.T."/>
            <person name="Beckman K.B."/>
            <person name="Gohl D.M."/>
        </authorList>
    </citation>
    <scope>NUCLEOTIDE SEQUENCE</scope>
    <source>
        <strain evidence="10">Duluth1</strain>
        <tissue evidence="10">Whole animal</tissue>
    </source>
</reference>
<accession>A0A9D4BXW8</accession>
<evidence type="ECO:0000256" key="4">
    <source>
        <dbReference type="ARBA" id="ARBA00023040"/>
    </source>
</evidence>
<evidence type="ECO:0000259" key="9">
    <source>
        <dbReference type="PROSITE" id="PS50262"/>
    </source>
</evidence>
<evidence type="ECO:0000313" key="10">
    <source>
        <dbReference type="EMBL" id="KAH3713012.1"/>
    </source>
</evidence>
<feature type="transmembrane region" description="Helical" evidence="8">
    <location>
        <begin position="303"/>
        <end position="325"/>
    </location>
</feature>
<dbReference type="PROSITE" id="PS50262">
    <property type="entry name" value="G_PROTEIN_RECEP_F1_2"/>
    <property type="match status" value="1"/>
</dbReference>
<keyword evidence="4" id="KW-0297">G-protein coupled receptor</keyword>
<keyword evidence="11" id="KW-1185">Reference proteome</keyword>
<evidence type="ECO:0000256" key="1">
    <source>
        <dbReference type="ARBA" id="ARBA00004141"/>
    </source>
</evidence>
<evidence type="ECO:0000256" key="3">
    <source>
        <dbReference type="ARBA" id="ARBA00022989"/>
    </source>
</evidence>
<keyword evidence="6" id="KW-0675">Receptor</keyword>
<dbReference type="SUPFAM" id="SSF81321">
    <property type="entry name" value="Family A G protein-coupled receptor-like"/>
    <property type="match status" value="1"/>
</dbReference>
<evidence type="ECO:0000256" key="7">
    <source>
        <dbReference type="ARBA" id="ARBA00023224"/>
    </source>
</evidence>
<proteinExistence type="predicted"/>
<name>A0A9D4BXW8_DREPO</name>
<dbReference type="EMBL" id="JAIWYP010000014">
    <property type="protein sequence ID" value="KAH3713012.1"/>
    <property type="molecule type" value="Genomic_DNA"/>
</dbReference>
<dbReference type="CDD" id="cd00637">
    <property type="entry name" value="7tm_classA_rhodopsin-like"/>
    <property type="match status" value="1"/>
</dbReference>
<dbReference type="InterPro" id="IPR017452">
    <property type="entry name" value="GPCR_Rhodpsn_7TM"/>
</dbReference>
<feature type="transmembrane region" description="Helical" evidence="8">
    <location>
        <begin position="345"/>
        <end position="364"/>
    </location>
</feature>
<reference evidence="10" key="2">
    <citation type="submission" date="2020-11" db="EMBL/GenBank/DDBJ databases">
        <authorList>
            <person name="McCartney M.A."/>
            <person name="Auch B."/>
            <person name="Kono T."/>
            <person name="Mallez S."/>
            <person name="Becker A."/>
            <person name="Gohl D.M."/>
            <person name="Silverstein K.A.T."/>
            <person name="Koren S."/>
            <person name="Bechman K.B."/>
            <person name="Herman A."/>
            <person name="Abrahante J.E."/>
            <person name="Garbe J."/>
        </authorList>
    </citation>
    <scope>NUCLEOTIDE SEQUENCE</scope>
    <source>
        <strain evidence="10">Duluth1</strain>
        <tissue evidence="10">Whole animal</tissue>
    </source>
</reference>
<evidence type="ECO:0000256" key="2">
    <source>
        <dbReference type="ARBA" id="ARBA00022692"/>
    </source>
</evidence>
<dbReference type="PANTHER" id="PTHR24248">
    <property type="entry name" value="ADRENERGIC RECEPTOR-RELATED G-PROTEIN COUPLED RECEPTOR"/>
    <property type="match status" value="1"/>
</dbReference>
<keyword evidence="7" id="KW-0807">Transducer</keyword>
<dbReference type="AlphaFoldDB" id="A0A9D4BXW8"/>